<evidence type="ECO:0000256" key="1">
    <source>
        <dbReference type="ARBA" id="ARBA00022723"/>
    </source>
</evidence>
<name>A0A9N9RZ78_9DIPT</name>
<sequence>MQENICGNCQKSANLLCMRCSTEYYCSKKCQVTAFPVHRKECFSIPPLKAVNGEPNLLQTSNISLDSDDSDKISIAGLKKPDDEIKTVTLQKKHEEVPKKVETMKLITPAFNPGIRTVPPNDVKASPSVMSISKPAIEKEKVVEEVAKPTEKKQAFSLETIRRNQQNTLMNQQQKKQTPSKEPRIFLNELKVRLLPIGQVKVKILGEHECPKTFYVTEALDAVDAFLEHIEIGINDYVKNEKSKSYKPVMNEIVLARFEGVYYRAVIENIINDDPAKPVYGVFFIDYGNVSQVTEDDLLAFPSKLKGEIILHPVFLQNFPTVVTKKLEEIVTCPEGFDIVIQEKSDKGYIANIVGI</sequence>
<dbReference type="PROSITE" id="PS50865">
    <property type="entry name" value="ZF_MYND_2"/>
    <property type="match status" value="1"/>
</dbReference>
<dbReference type="PROSITE" id="PS50304">
    <property type="entry name" value="TUDOR"/>
    <property type="match status" value="1"/>
</dbReference>
<dbReference type="Pfam" id="PF00567">
    <property type="entry name" value="TUDOR"/>
    <property type="match status" value="1"/>
</dbReference>
<dbReference type="Gene3D" id="6.10.140.2220">
    <property type="match status" value="1"/>
</dbReference>
<accession>A0A9N9RZ78</accession>
<evidence type="ECO:0000256" key="4">
    <source>
        <dbReference type="PROSITE-ProRule" id="PRU00134"/>
    </source>
</evidence>
<dbReference type="SUPFAM" id="SSF144232">
    <property type="entry name" value="HIT/MYND zinc finger-like"/>
    <property type="match status" value="1"/>
</dbReference>
<dbReference type="CDD" id="cd20379">
    <property type="entry name" value="Tudor_dTUD-like"/>
    <property type="match status" value="1"/>
</dbReference>
<evidence type="ECO:0000259" key="6">
    <source>
        <dbReference type="PROSITE" id="PS50865"/>
    </source>
</evidence>
<keyword evidence="1" id="KW-0479">Metal-binding</keyword>
<dbReference type="PANTHER" id="PTHR22948:SF76">
    <property type="entry name" value="FI20010P1-RELATED"/>
    <property type="match status" value="1"/>
</dbReference>
<evidence type="ECO:0000313" key="7">
    <source>
        <dbReference type="EMBL" id="CAG9806155.1"/>
    </source>
</evidence>
<dbReference type="OrthoDB" id="7791702at2759"/>
<dbReference type="InterPro" id="IPR050621">
    <property type="entry name" value="Tudor_domain_containing"/>
</dbReference>
<evidence type="ECO:0000256" key="3">
    <source>
        <dbReference type="ARBA" id="ARBA00022833"/>
    </source>
</evidence>
<keyword evidence="2 4" id="KW-0863">Zinc-finger</keyword>
<dbReference type="SUPFAM" id="SSF63748">
    <property type="entry name" value="Tudor/PWWP/MBT"/>
    <property type="match status" value="1"/>
</dbReference>
<dbReference type="AlphaFoldDB" id="A0A9N9RZ78"/>
<dbReference type="GO" id="GO:0008270">
    <property type="term" value="F:zinc ion binding"/>
    <property type="evidence" value="ECO:0007669"/>
    <property type="project" value="UniProtKB-KW"/>
</dbReference>
<evidence type="ECO:0000259" key="5">
    <source>
        <dbReference type="PROSITE" id="PS50304"/>
    </source>
</evidence>
<proteinExistence type="predicted"/>
<feature type="domain" description="MYND-type" evidence="6">
    <location>
        <begin position="6"/>
        <end position="42"/>
    </location>
</feature>
<dbReference type="SMART" id="SM00333">
    <property type="entry name" value="TUDOR"/>
    <property type="match status" value="1"/>
</dbReference>
<dbReference type="InterPro" id="IPR002893">
    <property type="entry name" value="Znf_MYND"/>
</dbReference>
<keyword evidence="8" id="KW-1185">Reference proteome</keyword>
<evidence type="ECO:0000256" key="2">
    <source>
        <dbReference type="ARBA" id="ARBA00022771"/>
    </source>
</evidence>
<organism evidence="7 8">
    <name type="scientific">Chironomus riparius</name>
    <dbReference type="NCBI Taxonomy" id="315576"/>
    <lineage>
        <taxon>Eukaryota</taxon>
        <taxon>Metazoa</taxon>
        <taxon>Ecdysozoa</taxon>
        <taxon>Arthropoda</taxon>
        <taxon>Hexapoda</taxon>
        <taxon>Insecta</taxon>
        <taxon>Pterygota</taxon>
        <taxon>Neoptera</taxon>
        <taxon>Endopterygota</taxon>
        <taxon>Diptera</taxon>
        <taxon>Nematocera</taxon>
        <taxon>Chironomoidea</taxon>
        <taxon>Chironomidae</taxon>
        <taxon>Chironominae</taxon>
        <taxon>Chironomus</taxon>
    </lineage>
</organism>
<feature type="domain" description="Tudor" evidence="5">
    <location>
        <begin position="245"/>
        <end position="308"/>
    </location>
</feature>
<evidence type="ECO:0000313" key="8">
    <source>
        <dbReference type="Proteomes" id="UP001153620"/>
    </source>
</evidence>
<dbReference type="EMBL" id="OU895878">
    <property type="protein sequence ID" value="CAG9806155.1"/>
    <property type="molecule type" value="Genomic_DNA"/>
</dbReference>
<evidence type="ECO:0008006" key="9">
    <source>
        <dbReference type="Google" id="ProtNLM"/>
    </source>
</evidence>
<dbReference type="PANTHER" id="PTHR22948">
    <property type="entry name" value="TUDOR DOMAIN CONTAINING PROTEIN"/>
    <property type="match status" value="1"/>
</dbReference>
<dbReference type="Gene3D" id="2.30.30.140">
    <property type="match status" value="1"/>
</dbReference>
<protein>
    <recommendedName>
        <fullName evidence="9">Tudor domain-containing protein</fullName>
    </recommendedName>
</protein>
<dbReference type="PROSITE" id="PS01360">
    <property type="entry name" value="ZF_MYND_1"/>
    <property type="match status" value="1"/>
</dbReference>
<dbReference type="Proteomes" id="UP001153620">
    <property type="component" value="Chromosome 2"/>
</dbReference>
<gene>
    <name evidence="7" type="ORF">CHIRRI_LOCUS9019</name>
</gene>
<keyword evidence="3" id="KW-0862">Zinc</keyword>
<reference evidence="7" key="1">
    <citation type="submission" date="2022-01" db="EMBL/GenBank/DDBJ databases">
        <authorList>
            <person name="King R."/>
        </authorList>
    </citation>
    <scope>NUCLEOTIDE SEQUENCE</scope>
</reference>
<reference evidence="7" key="2">
    <citation type="submission" date="2022-10" db="EMBL/GenBank/DDBJ databases">
        <authorList>
            <consortium name="ENA_rothamsted_submissions"/>
            <consortium name="culmorum"/>
            <person name="King R."/>
        </authorList>
    </citation>
    <scope>NUCLEOTIDE SEQUENCE</scope>
</reference>
<dbReference type="InterPro" id="IPR002999">
    <property type="entry name" value="Tudor"/>
</dbReference>
<dbReference type="Pfam" id="PF01753">
    <property type="entry name" value="zf-MYND"/>
    <property type="match status" value="1"/>
</dbReference>